<dbReference type="Proteomes" id="UP000604046">
    <property type="component" value="Unassembled WGS sequence"/>
</dbReference>
<evidence type="ECO:0000313" key="4">
    <source>
        <dbReference type="Proteomes" id="UP000604046"/>
    </source>
</evidence>
<comment type="similarity">
    <text evidence="1">Belongs to the glycosyltransferase 47 family.</text>
</comment>
<proteinExistence type="inferred from homology"/>
<evidence type="ECO:0000256" key="1">
    <source>
        <dbReference type="ARBA" id="ARBA00010271"/>
    </source>
</evidence>
<dbReference type="InterPro" id="IPR040911">
    <property type="entry name" value="Exostosin_GT47"/>
</dbReference>
<dbReference type="AlphaFoldDB" id="A0A812I3C0"/>
<name>A0A812I3C0_9DINO</name>
<sequence>EQVPQLKPLLQSQIYCSRGQWGTDVQLHDFFVTSNIQTDDPSEADFFFVPGYAICVLEGNIYNLDEVDELYKELVVALPYFNASGGRDHIFVFGSGMAQSVFQSWEEYIPQAIVLTPETELFNDFAWVAIPPYRPFKDVVIPGSLDLIEVIKALEKSKPLQERRYLTAFFGRADIARALLGIGCDSGFPPSEPYCVEVGRHSTHLSTAISALFEALCVRQSCLSEQLS</sequence>
<feature type="domain" description="Exostosin GT47" evidence="2">
    <location>
        <begin position="18"/>
        <end position="172"/>
    </location>
</feature>
<dbReference type="OrthoDB" id="1924787at2759"/>
<comment type="caution">
    <text evidence="3">The sequence shown here is derived from an EMBL/GenBank/DDBJ whole genome shotgun (WGS) entry which is preliminary data.</text>
</comment>
<reference evidence="3" key="1">
    <citation type="submission" date="2021-02" db="EMBL/GenBank/DDBJ databases">
        <authorList>
            <person name="Dougan E. K."/>
            <person name="Rhodes N."/>
            <person name="Thang M."/>
            <person name="Chan C."/>
        </authorList>
    </citation>
    <scope>NUCLEOTIDE SEQUENCE</scope>
</reference>
<gene>
    <name evidence="3" type="primary">F8H</name>
    <name evidence="3" type="ORF">SNAT2548_LOCUS2600</name>
</gene>
<evidence type="ECO:0000313" key="3">
    <source>
        <dbReference type="EMBL" id="CAE6971514.1"/>
    </source>
</evidence>
<keyword evidence="4" id="KW-1185">Reference proteome</keyword>
<dbReference type="EMBL" id="CAJNDS010000157">
    <property type="protein sequence ID" value="CAE6971514.1"/>
    <property type="molecule type" value="Genomic_DNA"/>
</dbReference>
<dbReference type="Pfam" id="PF03016">
    <property type="entry name" value="Exostosin_GT47"/>
    <property type="match status" value="1"/>
</dbReference>
<dbReference type="PANTHER" id="PTHR11062:SF281">
    <property type="entry name" value="EXOSTOSIN-LIKE 2"/>
    <property type="match status" value="1"/>
</dbReference>
<dbReference type="GO" id="GO:0016757">
    <property type="term" value="F:glycosyltransferase activity"/>
    <property type="evidence" value="ECO:0007669"/>
    <property type="project" value="InterPro"/>
</dbReference>
<accession>A0A812I3C0</accession>
<organism evidence="3 4">
    <name type="scientific">Symbiodinium natans</name>
    <dbReference type="NCBI Taxonomy" id="878477"/>
    <lineage>
        <taxon>Eukaryota</taxon>
        <taxon>Sar</taxon>
        <taxon>Alveolata</taxon>
        <taxon>Dinophyceae</taxon>
        <taxon>Suessiales</taxon>
        <taxon>Symbiodiniaceae</taxon>
        <taxon>Symbiodinium</taxon>
    </lineage>
</organism>
<dbReference type="InterPro" id="IPR004263">
    <property type="entry name" value="Exostosin"/>
</dbReference>
<feature type="non-terminal residue" evidence="3">
    <location>
        <position position="1"/>
    </location>
</feature>
<dbReference type="PANTHER" id="PTHR11062">
    <property type="entry name" value="EXOSTOSIN HEPARAN SULFATE GLYCOSYLTRANSFERASE -RELATED"/>
    <property type="match status" value="1"/>
</dbReference>
<protein>
    <submittedName>
        <fullName evidence="3">F8H protein</fullName>
    </submittedName>
</protein>
<evidence type="ECO:0000259" key="2">
    <source>
        <dbReference type="Pfam" id="PF03016"/>
    </source>
</evidence>